<evidence type="ECO:0000256" key="1">
    <source>
        <dbReference type="SAM" id="Phobius"/>
    </source>
</evidence>
<proteinExistence type="predicted"/>
<dbReference type="Pfam" id="PF13786">
    <property type="entry name" value="DUF4179"/>
    <property type="match status" value="1"/>
</dbReference>
<reference evidence="3 4" key="1">
    <citation type="submission" date="2016-10" db="EMBL/GenBank/DDBJ databases">
        <title>Paenibacillus species isolates.</title>
        <authorList>
            <person name="Beno S.M."/>
        </authorList>
    </citation>
    <scope>NUCLEOTIDE SEQUENCE [LARGE SCALE GENOMIC DNA]</scope>
    <source>
        <strain evidence="3 4">FSL H7-0604</strain>
    </source>
</reference>
<dbReference type="EMBL" id="MKQP01000020">
    <property type="protein sequence ID" value="OMD31697.1"/>
    <property type="molecule type" value="Genomic_DNA"/>
</dbReference>
<sequence length="430" mass="47939">MNDNVEQRLVDEKRNLESITAPEGLEMRLRNALDSAPPKRIKRKSSPLWKIAAVILLVIVVTGNSYNAFAYYGKKLFGFDEVLEGTLQQLNEQGMGQSIDKKTTLADGTELKINGIMADANQFIVYYTLDNPKGLEETGDHFSPSKIEGFLTNSNIRSGVSLINDEHTEIKGTMTFDSVSPFSKKLTLHYWGPLQKGQMSEGSITFSYNPNQAMVTQIKQSINKKVKADKGSITFKSITATPTMTVIKGSMNVENFDRIRLGLEGIQLIANGKPVEILGSSNKTSLGGRSFDIRYDTLPKELHSLQLVVKEFVGYQKLEEKYPLNADSNEPILLGDKELWIKDVSNTAQGIEVTIATDEDVMLDGVSIENAGENTALKTTINQKESEQTNGKLMKERTLLFDTQTKPENILIEGIHYMKEYNKVIEIPVD</sequence>
<evidence type="ECO:0000313" key="4">
    <source>
        <dbReference type="Proteomes" id="UP000187465"/>
    </source>
</evidence>
<dbReference type="InterPro" id="IPR025436">
    <property type="entry name" value="DUF4179"/>
</dbReference>
<evidence type="ECO:0000259" key="2">
    <source>
        <dbReference type="Pfam" id="PF13786"/>
    </source>
</evidence>
<keyword evidence="1" id="KW-0812">Transmembrane</keyword>
<name>A0A1R0XAA3_9BACL</name>
<protein>
    <recommendedName>
        <fullName evidence="2">DUF4179 domain-containing protein</fullName>
    </recommendedName>
</protein>
<keyword evidence="1" id="KW-0472">Membrane</keyword>
<feature type="transmembrane region" description="Helical" evidence="1">
    <location>
        <begin position="48"/>
        <end position="66"/>
    </location>
</feature>
<dbReference type="Proteomes" id="UP000187465">
    <property type="component" value="Unassembled WGS sequence"/>
</dbReference>
<evidence type="ECO:0000313" key="3">
    <source>
        <dbReference type="EMBL" id="OMD31697.1"/>
    </source>
</evidence>
<dbReference type="AlphaFoldDB" id="A0A1R0XAA3"/>
<keyword evidence="1" id="KW-1133">Transmembrane helix</keyword>
<organism evidence="3 4">
    <name type="scientific">Paenibacillus odorifer</name>
    <dbReference type="NCBI Taxonomy" id="189426"/>
    <lineage>
        <taxon>Bacteria</taxon>
        <taxon>Bacillati</taxon>
        <taxon>Bacillota</taxon>
        <taxon>Bacilli</taxon>
        <taxon>Bacillales</taxon>
        <taxon>Paenibacillaceae</taxon>
        <taxon>Paenibacillus</taxon>
    </lineage>
</organism>
<dbReference type="RefSeq" id="WP_036688928.1">
    <property type="nucleotide sequence ID" value="NZ_MKQP01000020.1"/>
</dbReference>
<accession>A0A1R0XAA3</accession>
<feature type="domain" description="DUF4179" evidence="2">
    <location>
        <begin position="43"/>
        <end position="130"/>
    </location>
</feature>
<comment type="caution">
    <text evidence="3">The sequence shown here is derived from an EMBL/GenBank/DDBJ whole genome shotgun (WGS) entry which is preliminary data.</text>
</comment>
<gene>
    <name evidence="3" type="ORF">BJP51_17895</name>
</gene>